<gene>
    <name evidence="1" type="ORF">Plil01_000681400</name>
</gene>
<comment type="caution">
    <text evidence="1">The sequence shown here is derived from an EMBL/GenBank/DDBJ whole genome shotgun (WGS) entry which is preliminary data.</text>
</comment>
<evidence type="ECO:0000313" key="1">
    <source>
        <dbReference type="EMBL" id="GMF18274.1"/>
    </source>
</evidence>
<organism evidence="1 2">
    <name type="scientific">Phytophthora lilii</name>
    <dbReference type="NCBI Taxonomy" id="2077276"/>
    <lineage>
        <taxon>Eukaryota</taxon>
        <taxon>Sar</taxon>
        <taxon>Stramenopiles</taxon>
        <taxon>Oomycota</taxon>
        <taxon>Peronosporomycetes</taxon>
        <taxon>Peronosporales</taxon>
        <taxon>Peronosporaceae</taxon>
        <taxon>Phytophthora</taxon>
    </lineage>
</organism>
<dbReference type="EMBL" id="BSXW01000312">
    <property type="protein sequence ID" value="GMF18274.1"/>
    <property type="molecule type" value="Genomic_DNA"/>
</dbReference>
<dbReference type="OrthoDB" id="121474at2759"/>
<keyword evidence="2" id="KW-1185">Reference proteome</keyword>
<protein>
    <submittedName>
        <fullName evidence="1">Unnamed protein product</fullName>
    </submittedName>
</protein>
<dbReference type="Proteomes" id="UP001165083">
    <property type="component" value="Unassembled WGS sequence"/>
</dbReference>
<sequence length="154" mass="17173">MMKTNTFELQVILQNGANFSCENPSETVCIEFADCGNWQAAKSVSWRNLPAQWSVDFYQSIGCSVLLDWQASGRWYPQVLNSANLPSVRSRQCSETRRHVVVMGNGTELTVVGSDVDDDIPLNWFESPELEDLGGQSGSDLEEYEMLPDALMNG</sequence>
<proteinExistence type="predicted"/>
<evidence type="ECO:0000313" key="2">
    <source>
        <dbReference type="Proteomes" id="UP001165083"/>
    </source>
</evidence>
<accession>A0A9W6TQV9</accession>
<reference evidence="1" key="1">
    <citation type="submission" date="2023-04" db="EMBL/GenBank/DDBJ databases">
        <title>Phytophthora lilii NBRC 32176.</title>
        <authorList>
            <person name="Ichikawa N."/>
            <person name="Sato H."/>
            <person name="Tonouchi N."/>
        </authorList>
    </citation>
    <scope>NUCLEOTIDE SEQUENCE</scope>
    <source>
        <strain evidence="1">NBRC 32176</strain>
    </source>
</reference>
<name>A0A9W6TQV9_9STRA</name>
<dbReference type="AlphaFoldDB" id="A0A9W6TQV9"/>